<dbReference type="EMBL" id="JAAZSQ010000014">
    <property type="protein sequence ID" value="NKX55620.1"/>
    <property type="molecule type" value="Genomic_DNA"/>
</dbReference>
<protein>
    <submittedName>
        <fullName evidence="3">DUF1801 domain-containing protein</fullName>
    </submittedName>
</protein>
<proteinExistence type="predicted"/>
<gene>
    <name evidence="3" type="ORF">HGG74_13960</name>
</gene>
<keyword evidence="4" id="KW-1185">Reference proteome</keyword>
<evidence type="ECO:0000313" key="3">
    <source>
        <dbReference type="EMBL" id="NKX55620.1"/>
    </source>
</evidence>
<accession>A0A7X6HFV3</accession>
<reference evidence="3 4" key="1">
    <citation type="submission" date="2020-04" db="EMBL/GenBank/DDBJ databases">
        <title>Arthrobacter sp. nov.</title>
        <authorList>
            <person name="Liu S."/>
        </authorList>
    </citation>
    <scope>NUCLEOTIDE SEQUENCE [LARGE SCALE GENOMIC DNA]</scope>
    <source>
        <strain evidence="3 4">E918</strain>
    </source>
</reference>
<organism evidence="3 4">
    <name type="scientific">Arthrobacter mobilis</name>
    <dbReference type="NCBI Taxonomy" id="2724944"/>
    <lineage>
        <taxon>Bacteria</taxon>
        <taxon>Bacillati</taxon>
        <taxon>Actinomycetota</taxon>
        <taxon>Actinomycetes</taxon>
        <taxon>Micrococcales</taxon>
        <taxon>Micrococcaceae</taxon>
        <taxon>Arthrobacter</taxon>
    </lineage>
</organism>
<dbReference type="AlphaFoldDB" id="A0A7X6HFV3"/>
<feature type="domain" description="YdhG-like" evidence="2">
    <location>
        <begin position="27"/>
        <end position="129"/>
    </location>
</feature>
<evidence type="ECO:0000313" key="4">
    <source>
        <dbReference type="Proteomes" id="UP000544090"/>
    </source>
</evidence>
<dbReference type="RefSeq" id="WP_168487288.1">
    <property type="nucleotide sequence ID" value="NZ_JAAZSQ010000014.1"/>
</dbReference>
<evidence type="ECO:0000256" key="1">
    <source>
        <dbReference type="SAM" id="MobiDB-lite"/>
    </source>
</evidence>
<dbReference type="Pfam" id="PF08818">
    <property type="entry name" value="DUF1801"/>
    <property type="match status" value="1"/>
</dbReference>
<feature type="region of interest" description="Disordered" evidence="1">
    <location>
        <begin position="1"/>
        <end position="20"/>
    </location>
</feature>
<evidence type="ECO:0000259" key="2">
    <source>
        <dbReference type="Pfam" id="PF08818"/>
    </source>
</evidence>
<dbReference type="Proteomes" id="UP000544090">
    <property type="component" value="Unassembled WGS sequence"/>
</dbReference>
<dbReference type="InterPro" id="IPR014922">
    <property type="entry name" value="YdhG-like"/>
</dbReference>
<name>A0A7X6HFV3_9MICC</name>
<comment type="caution">
    <text evidence="3">The sequence shown here is derived from an EMBL/GenBank/DDBJ whole genome shotgun (WGS) entry which is preliminary data.</text>
</comment>
<sequence>MSTAGNKTGPTDRPVGEFLAQAPHPVRREDAFVLLEMMSRLTGQEPVMWGPSMVGFGSYHYKYASGREGDALAVGFSPRASNLALYGLTLAPEAAELLPKLGRHKTGAACLYINKLADVDMQVLERLVSAGYAHMTTAVHR</sequence>